<evidence type="ECO:0000259" key="2">
    <source>
        <dbReference type="Pfam" id="PF01210"/>
    </source>
</evidence>
<dbReference type="Pfam" id="PF02317">
    <property type="entry name" value="Octopine_DH"/>
    <property type="match status" value="1"/>
</dbReference>
<dbReference type="GO" id="GO:0016616">
    <property type="term" value="F:oxidoreductase activity, acting on the CH-OH group of donors, NAD or NADP as acceptor"/>
    <property type="evidence" value="ECO:0007669"/>
    <property type="project" value="InterPro"/>
</dbReference>
<gene>
    <name evidence="4" type="ORF">SAMN02745751_01813</name>
</gene>
<dbReference type="InterPro" id="IPR036291">
    <property type="entry name" value="NAD(P)-bd_dom_sf"/>
</dbReference>
<sequence>MDKMKIAVLGGGNSGYALSAYLTHLGHCVKLYKRSFKRDKTEYEYEMNASGIFDFSCSIHMVTGNLDYALKGVQIAFLCIPAYCQEMFFDDLLNSLKKIDYENVYTVLMPDNYGCILLEDMIMKRGMGGYNRVLSLGSSLFASRAIDDRNVDFKGIKSEILVSSIYPEVVNDGVSIMNRIIDVFVKGRNIFEVNLSNMNPVVHTAVTVMNAARLENTKGEFDFYREGITPSVARVIEKVDMERMEIAKALGIETETLMDYIEHVYGFRKSGLYETLSESFVHTRANGPASLESRYVTEDIPYGLMPMAAMGRYLKIKTEAIDSLIVLGTIASGKVFDGEICSRINNYIVRNQFTF</sequence>
<feature type="domain" description="Glycerol-3-phosphate dehydrogenase NAD-dependent N-terminal" evidence="2">
    <location>
        <begin position="5"/>
        <end position="96"/>
    </location>
</feature>
<dbReference type="AlphaFoldDB" id="A0A1M6GRX7"/>
<evidence type="ECO:0000313" key="4">
    <source>
        <dbReference type="EMBL" id="SHJ12678.1"/>
    </source>
</evidence>
<accession>A0A1M6GRX7</accession>
<dbReference type="GO" id="GO:0046168">
    <property type="term" value="P:glycerol-3-phosphate catabolic process"/>
    <property type="evidence" value="ECO:0007669"/>
    <property type="project" value="InterPro"/>
</dbReference>
<organism evidence="4 5">
    <name type="scientific">Dethiosulfatibacter aminovorans DSM 17477</name>
    <dbReference type="NCBI Taxonomy" id="1121476"/>
    <lineage>
        <taxon>Bacteria</taxon>
        <taxon>Bacillati</taxon>
        <taxon>Bacillota</taxon>
        <taxon>Tissierellia</taxon>
        <taxon>Dethiosulfatibacter</taxon>
    </lineage>
</organism>
<keyword evidence="1" id="KW-0560">Oxidoreductase</keyword>
<evidence type="ECO:0000256" key="1">
    <source>
        <dbReference type="ARBA" id="ARBA00023002"/>
    </source>
</evidence>
<dbReference type="EMBL" id="FQZL01000011">
    <property type="protein sequence ID" value="SHJ12678.1"/>
    <property type="molecule type" value="Genomic_DNA"/>
</dbReference>
<dbReference type="SUPFAM" id="SSF48179">
    <property type="entry name" value="6-phosphogluconate dehydrogenase C-terminal domain-like"/>
    <property type="match status" value="1"/>
</dbReference>
<evidence type="ECO:0000313" key="5">
    <source>
        <dbReference type="Proteomes" id="UP000184052"/>
    </source>
</evidence>
<dbReference type="SUPFAM" id="SSF51735">
    <property type="entry name" value="NAD(P)-binding Rossmann-fold domains"/>
    <property type="match status" value="1"/>
</dbReference>
<dbReference type="InterPro" id="IPR003421">
    <property type="entry name" value="Opine_DH"/>
</dbReference>
<dbReference type="InterPro" id="IPR008927">
    <property type="entry name" value="6-PGluconate_DH-like_C_sf"/>
</dbReference>
<dbReference type="STRING" id="1121476.SAMN02745751_01813"/>
<dbReference type="Pfam" id="PF01210">
    <property type="entry name" value="NAD_Gly3P_dh_N"/>
    <property type="match status" value="1"/>
</dbReference>
<dbReference type="InterPro" id="IPR011128">
    <property type="entry name" value="G3P_DH_NAD-dep_N"/>
</dbReference>
<dbReference type="InterPro" id="IPR013328">
    <property type="entry name" value="6PGD_dom2"/>
</dbReference>
<feature type="domain" description="Opine dehydrogenase" evidence="3">
    <location>
        <begin position="188"/>
        <end position="328"/>
    </location>
</feature>
<dbReference type="OrthoDB" id="9800163at2"/>
<dbReference type="PANTHER" id="PTHR38015:SF1">
    <property type="entry name" value="OPINE DEHYDROGENASE DOMAIN-CONTAINING PROTEIN"/>
    <property type="match status" value="1"/>
</dbReference>
<dbReference type="PANTHER" id="PTHR38015">
    <property type="entry name" value="BLR6086 PROTEIN"/>
    <property type="match status" value="1"/>
</dbReference>
<dbReference type="GO" id="GO:0051287">
    <property type="term" value="F:NAD binding"/>
    <property type="evidence" value="ECO:0007669"/>
    <property type="project" value="InterPro"/>
</dbReference>
<reference evidence="4 5" key="1">
    <citation type="submission" date="2016-11" db="EMBL/GenBank/DDBJ databases">
        <authorList>
            <person name="Jaros S."/>
            <person name="Januszkiewicz K."/>
            <person name="Wedrychowicz H."/>
        </authorList>
    </citation>
    <scope>NUCLEOTIDE SEQUENCE [LARGE SCALE GENOMIC DNA]</scope>
    <source>
        <strain evidence="4 5">DSM 17477</strain>
    </source>
</reference>
<evidence type="ECO:0000259" key="3">
    <source>
        <dbReference type="Pfam" id="PF02317"/>
    </source>
</evidence>
<keyword evidence="5" id="KW-1185">Reference proteome</keyword>
<proteinExistence type="predicted"/>
<dbReference type="RefSeq" id="WP_073049258.1">
    <property type="nucleotide sequence ID" value="NZ_FQZL01000011.1"/>
</dbReference>
<protein>
    <submittedName>
        <fullName evidence="4">Opine dehydrogenase</fullName>
    </submittedName>
</protein>
<dbReference type="Gene3D" id="1.10.1040.10">
    <property type="entry name" value="N-(1-d-carboxylethyl)-l-norvaline Dehydrogenase, domain 2"/>
    <property type="match status" value="1"/>
</dbReference>
<name>A0A1M6GRX7_9FIRM</name>
<dbReference type="Proteomes" id="UP000184052">
    <property type="component" value="Unassembled WGS sequence"/>
</dbReference>
<dbReference type="Gene3D" id="3.40.50.720">
    <property type="entry name" value="NAD(P)-binding Rossmann-like Domain"/>
    <property type="match status" value="1"/>
</dbReference>
<dbReference type="InterPro" id="IPR051729">
    <property type="entry name" value="Opine/Lysopine_DH"/>
</dbReference>